<organism evidence="1 2">
    <name type="scientific">Subtercola lobariae</name>
    <dbReference type="NCBI Taxonomy" id="1588641"/>
    <lineage>
        <taxon>Bacteria</taxon>
        <taxon>Bacillati</taxon>
        <taxon>Actinomycetota</taxon>
        <taxon>Actinomycetes</taxon>
        <taxon>Micrococcales</taxon>
        <taxon>Microbacteriaceae</taxon>
        <taxon>Subtercola</taxon>
    </lineage>
</organism>
<evidence type="ECO:0000313" key="2">
    <source>
        <dbReference type="Proteomes" id="UP000598775"/>
    </source>
</evidence>
<dbReference type="EMBL" id="BMGP01000001">
    <property type="protein sequence ID" value="GGF16556.1"/>
    <property type="molecule type" value="Genomic_DNA"/>
</dbReference>
<accession>A0A917B1F0</accession>
<dbReference type="AlphaFoldDB" id="A0A917B1F0"/>
<proteinExistence type="predicted"/>
<protein>
    <submittedName>
        <fullName evidence="1">Uncharacterized protein</fullName>
    </submittedName>
</protein>
<name>A0A917B1F0_9MICO</name>
<comment type="caution">
    <text evidence="1">The sequence shown here is derived from an EMBL/GenBank/DDBJ whole genome shotgun (WGS) entry which is preliminary data.</text>
</comment>
<dbReference type="Proteomes" id="UP000598775">
    <property type="component" value="Unassembled WGS sequence"/>
</dbReference>
<sequence length="76" mass="7115">MSSEALFREGVGAATARGALGAAGGLTYTMVVAPPVEVSVVPGAALVAEPPAPGVPAAWESGAVAPALGVVTTTGG</sequence>
<keyword evidence="2" id="KW-1185">Reference proteome</keyword>
<evidence type="ECO:0000313" key="1">
    <source>
        <dbReference type="EMBL" id="GGF16556.1"/>
    </source>
</evidence>
<gene>
    <name evidence="1" type="ORF">GCM10011399_07910</name>
</gene>
<reference evidence="1 2" key="1">
    <citation type="journal article" date="2014" name="Int. J. Syst. Evol. Microbiol.">
        <title>Complete genome sequence of Corynebacterium casei LMG S-19264T (=DSM 44701T), isolated from a smear-ripened cheese.</title>
        <authorList>
            <consortium name="US DOE Joint Genome Institute (JGI-PGF)"/>
            <person name="Walter F."/>
            <person name="Albersmeier A."/>
            <person name="Kalinowski J."/>
            <person name="Ruckert C."/>
        </authorList>
    </citation>
    <scope>NUCLEOTIDE SEQUENCE [LARGE SCALE GENOMIC DNA]</scope>
    <source>
        <strain evidence="1 2">CGMCC 1.12976</strain>
    </source>
</reference>